<dbReference type="EMBL" id="BK014925">
    <property type="protein sequence ID" value="DAD82958.1"/>
    <property type="molecule type" value="Genomic_DNA"/>
</dbReference>
<accession>A0A8S5ML56</accession>
<evidence type="ECO:0000313" key="1">
    <source>
        <dbReference type="EMBL" id="DAD82958.1"/>
    </source>
</evidence>
<proteinExistence type="predicted"/>
<name>A0A8S5ML56_9CAUD</name>
<protein>
    <submittedName>
        <fullName evidence="1">Uncharacterized protein</fullName>
    </submittedName>
</protein>
<sequence length="66" mass="7692">MSIKKFIIIYCDIDNNNIDEMLLNGIKKAFKADYDAIYEVYTTMKNHNLDTLNFLLLCLKEKGVTI</sequence>
<reference evidence="1" key="1">
    <citation type="journal article" date="2021" name="Proc. Natl. Acad. Sci. U.S.A.">
        <title>A Catalog of Tens of Thousands of Viruses from Human Metagenomes Reveals Hidden Associations with Chronic Diseases.</title>
        <authorList>
            <person name="Tisza M.J."/>
            <person name="Buck C.B."/>
        </authorList>
    </citation>
    <scope>NUCLEOTIDE SEQUENCE</scope>
    <source>
        <strain evidence="1">CtXZx16</strain>
    </source>
</reference>
<organism evidence="1">
    <name type="scientific">Siphoviridae sp. ctXZx16</name>
    <dbReference type="NCBI Taxonomy" id="2826371"/>
    <lineage>
        <taxon>Viruses</taxon>
        <taxon>Duplodnaviria</taxon>
        <taxon>Heunggongvirae</taxon>
        <taxon>Uroviricota</taxon>
        <taxon>Caudoviricetes</taxon>
    </lineage>
</organism>